<evidence type="ECO:0000256" key="1">
    <source>
        <dbReference type="ARBA" id="ARBA00008348"/>
    </source>
</evidence>
<evidence type="ECO:0000259" key="4">
    <source>
        <dbReference type="SMART" id="SM00363"/>
    </source>
</evidence>
<protein>
    <recommendedName>
        <fullName evidence="3">Pseudouridine synthase</fullName>
        <ecNumber evidence="3">5.4.99.-</ecNumber>
    </recommendedName>
</protein>
<evidence type="ECO:0000313" key="6">
    <source>
        <dbReference type="Proteomes" id="UP000664844"/>
    </source>
</evidence>
<dbReference type="EC" id="5.4.99.-" evidence="3"/>
<dbReference type="Gene3D" id="3.30.70.580">
    <property type="entry name" value="Pseudouridine synthase I, catalytic domain, N-terminal subdomain"/>
    <property type="match status" value="1"/>
</dbReference>
<dbReference type="InterPro" id="IPR042092">
    <property type="entry name" value="PsdUridine_s_RsuA/RluB/E/F_cat"/>
</dbReference>
<dbReference type="SMART" id="SM00363">
    <property type="entry name" value="S4"/>
    <property type="match status" value="1"/>
</dbReference>
<dbReference type="Gene3D" id="3.10.290.10">
    <property type="entry name" value="RNA-binding S4 domain"/>
    <property type="match status" value="1"/>
</dbReference>
<dbReference type="PROSITE" id="PS01149">
    <property type="entry name" value="PSI_RSU"/>
    <property type="match status" value="1"/>
</dbReference>
<evidence type="ECO:0000256" key="3">
    <source>
        <dbReference type="RuleBase" id="RU003887"/>
    </source>
</evidence>
<dbReference type="CDD" id="cd00165">
    <property type="entry name" value="S4"/>
    <property type="match status" value="1"/>
</dbReference>
<dbReference type="InterPro" id="IPR050343">
    <property type="entry name" value="RsuA_PseudoU_synthase"/>
</dbReference>
<proteinExistence type="inferred from homology"/>
<dbReference type="Pfam" id="PF01479">
    <property type="entry name" value="S4"/>
    <property type="match status" value="1"/>
</dbReference>
<comment type="caution">
    <text evidence="5">The sequence shown here is derived from an EMBL/GenBank/DDBJ whole genome shotgun (WGS) entry which is preliminary data.</text>
</comment>
<organism evidence="5 6">
    <name type="scientific">Phormidium pseudopriestleyi FRX01</name>
    <dbReference type="NCBI Taxonomy" id="1759528"/>
    <lineage>
        <taxon>Bacteria</taxon>
        <taxon>Bacillati</taxon>
        <taxon>Cyanobacteriota</taxon>
        <taxon>Cyanophyceae</taxon>
        <taxon>Oscillatoriophycideae</taxon>
        <taxon>Oscillatoriales</taxon>
        <taxon>Oscillatoriaceae</taxon>
        <taxon>Phormidium</taxon>
    </lineage>
</organism>
<dbReference type="InterPro" id="IPR000748">
    <property type="entry name" value="PsdUridine_synth_RsuA/RluB/E/F"/>
</dbReference>
<dbReference type="Proteomes" id="UP000664844">
    <property type="component" value="Unassembled WGS sequence"/>
</dbReference>
<comment type="similarity">
    <text evidence="1 3">Belongs to the pseudouridine synthase RsuA family.</text>
</comment>
<evidence type="ECO:0000256" key="2">
    <source>
        <dbReference type="ARBA" id="ARBA00023235"/>
    </source>
</evidence>
<name>A0ABS3FS59_9CYAN</name>
<evidence type="ECO:0000313" key="5">
    <source>
        <dbReference type="EMBL" id="MBO0349212.1"/>
    </source>
</evidence>
<dbReference type="NCBIfam" id="TIGR00093">
    <property type="entry name" value="pseudouridine synthase"/>
    <property type="match status" value="1"/>
</dbReference>
<accession>A0ABS3FS59</accession>
<feature type="domain" description="RNA-binding S4" evidence="4">
    <location>
        <begin position="3"/>
        <end position="64"/>
    </location>
</feature>
<dbReference type="InterPro" id="IPR020103">
    <property type="entry name" value="PsdUridine_synth_cat_dom_sf"/>
</dbReference>
<dbReference type="InterPro" id="IPR006145">
    <property type="entry name" value="PsdUridine_synth_RsuA/RluA"/>
</dbReference>
<sequence>MDARLQKILSEWGIASRRQAEKMIEQGRVQLNGEIAHLGQKANPQRDRIQVDGIPVNPGDRPSPLYLLLNKPTGVVSTCADPQGRTTVLDLLPADLRQHKGIHPVGRLDFDSTGALLLTNDGELTFQLTHPRHSIPKTYQVTVAGEPQESTLEAWRRGVVLDGKKTRPASVRILDRPRPSQTQLEVILWEGRNRQIRRVAELLGYPVIQLHRTAIGSIHLHPPGEAPLPHGYYRPLNPSEICFLQSQVSLKSVNLPAATQEPTR</sequence>
<dbReference type="PANTHER" id="PTHR47683:SF2">
    <property type="entry name" value="RNA-BINDING S4 DOMAIN-CONTAINING PROTEIN"/>
    <property type="match status" value="1"/>
</dbReference>
<keyword evidence="6" id="KW-1185">Reference proteome</keyword>
<dbReference type="SUPFAM" id="SSF55120">
    <property type="entry name" value="Pseudouridine synthase"/>
    <property type="match status" value="1"/>
</dbReference>
<dbReference type="InterPro" id="IPR002942">
    <property type="entry name" value="S4_RNA-bd"/>
</dbReference>
<dbReference type="EMBL" id="JAFLQW010000240">
    <property type="protein sequence ID" value="MBO0349212.1"/>
    <property type="molecule type" value="Genomic_DNA"/>
</dbReference>
<reference evidence="5 6" key="1">
    <citation type="submission" date="2021-03" db="EMBL/GenBank/DDBJ databases">
        <title>Metabolic Capacity of the Antarctic Cyanobacterium Phormidium pseudopriestleyi that Sustains Oxygenic Photosynthesis in the Presence of Hydrogen Sulfide.</title>
        <authorList>
            <person name="Lumian J.E."/>
            <person name="Jungblut A.D."/>
            <person name="Dillon M.L."/>
            <person name="Hawes I."/>
            <person name="Doran P.T."/>
            <person name="Mackey T.J."/>
            <person name="Dick G.J."/>
            <person name="Grettenberger C.L."/>
            <person name="Sumner D.Y."/>
        </authorList>
    </citation>
    <scope>NUCLEOTIDE SEQUENCE [LARGE SCALE GENOMIC DNA]</scope>
    <source>
        <strain evidence="5 6">FRX01</strain>
    </source>
</reference>
<dbReference type="InterPro" id="IPR020094">
    <property type="entry name" value="TruA/RsuA/RluB/E/F_N"/>
</dbReference>
<dbReference type="RefSeq" id="WP_207087744.1">
    <property type="nucleotide sequence ID" value="NZ_JAFLQW010000240.1"/>
</dbReference>
<dbReference type="CDD" id="cd02870">
    <property type="entry name" value="PseudoU_synth_RsuA_like"/>
    <property type="match status" value="1"/>
</dbReference>
<dbReference type="InterPro" id="IPR018496">
    <property type="entry name" value="PsdUridine_synth_RsuA/RluB_CS"/>
</dbReference>
<dbReference type="InterPro" id="IPR036986">
    <property type="entry name" value="S4_RNA-bd_sf"/>
</dbReference>
<dbReference type="Gene3D" id="3.30.70.1560">
    <property type="entry name" value="Alpha-L RNA-binding motif"/>
    <property type="match status" value="1"/>
</dbReference>
<keyword evidence="2 3" id="KW-0413">Isomerase</keyword>
<dbReference type="Pfam" id="PF00849">
    <property type="entry name" value="PseudoU_synth_2"/>
    <property type="match status" value="1"/>
</dbReference>
<dbReference type="PANTHER" id="PTHR47683">
    <property type="entry name" value="PSEUDOURIDINE SYNTHASE FAMILY PROTEIN-RELATED"/>
    <property type="match status" value="1"/>
</dbReference>
<dbReference type="SUPFAM" id="SSF55174">
    <property type="entry name" value="Alpha-L RNA-binding motif"/>
    <property type="match status" value="1"/>
</dbReference>
<gene>
    <name evidence="5" type="ORF">J0895_08865</name>
</gene>